<dbReference type="Pfam" id="PF22513">
    <property type="entry name" value="FitA-like_RHH"/>
    <property type="match status" value="1"/>
</dbReference>
<organism evidence="2">
    <name type="scientific">marine sediment metagenome</name>
    <dbReference type="NCBI Taxonomy" id="412755"/>
    <lineage>
        <taxon>unclassified sequences</taxon>
        <taxon>metagenomes</taxon>
        <taxon>ecological metagenomes</taxon>
    </lineage>
</organism>
<protein>
    <recommendedName>
        <fullName evidence="1">Antitoxin FitA-like ribbon-helix-helix domain-containing protein</fullName>
    </recommendedName>
</protein>
<dbReference type="AlphaFoldDB" id="A0A0F9BWQ9"/>
<evidence type="ECO:0000313" key="2">
    <source>
        <dbReference type="EMBL" id="KKL18317.1"/>
    </source>
</evidence>
<sequence length="79" mass="9358">MAQILVRDLDEGVVEILKRRAKEDGRSLQSEVKLILEQAAHEPKVDMETARKISKEFRRRFKGRRFPDTVELIHEDRSR</sequence>
<dbReference type="EMBL" id="LAZR01038915">
    <property type="protein sequence ID" value="KKL18317.1"/>
    <property type="molecule type" value="Genomic_DNA"/>
</dbReference>
<comment type="caution">
    <text evidence="2">The sequence shown here is derived from an EMBL/GenBank/DDBJ whole genome shotgun (WGS) entry which is preliminary data.</text>
</comment>
<proteinExistence type="predicted"/>
<dbReference type="InterPro" id="IPR010985">
    <property type="entry name" value="Ribbon_hlx_hlx"/>
</dbReference>
<reference evidence="2" key="1">
    <citation type="journal article" date="2015" name="Nature">
        <title>Complex archaea that bridge the gap between prokaryotes and eukaryotes.</title>
        <authorList>
            <person name="Spang A."/>
            <person name="Saw J.H."/>
            <person name="Jorgensen S.L."/>
            <person name="Zaremba-Niedzwiedzka K."/>
            <person name="Martijn J."/>
            <person name="Lind A.E."/>
            <person name="van Eijk R."/>
            <person name="Schleper C."/>
            <person name="Guy L."/>
            <person name="Ettema T.J."/>
        </authorList>
    </citation>
    <scope>NUCLEOTIDE SEQUENCE</scope>
</reference>
<gene>
    <name evidence="2" type="ORF">LCGC14_2476710</name>
</gene>
<dbReference type="InterPro" id="IPR053853">
    <property type="entry name" value="FitA-like_RHH"/>
</dbReference>
<dbReference type="GO" id="GO:0006355">
    <property type="term" value="P:regulation of DNA-templated transcription"/>
    <property type="evidence" value="ECO:0007669"/>
    <property type="project" value="InterPro"/>
</dbReference>
<dbReference type="SUPFAM" id="SSF47598">
    <property type="entry name" value="Ribbon-helix-helix"/>
    <property type="match status" value="1"/>
</dbReference>
<name>A0A0F9BWQ9_9ZZZZ</name>
<dbReference type="Gene3D" id="1.10.1220.10">
    <property type="entry name" value="Met repressor-like"/>
    <property type="match status" value="1"/>
</dbReference>
<dbReference type="InterPro" id="IPR013321">
    <property type="entry name" value="Arc_rbn_hlx_hlx"/>
</dbReference>
<accession>A0A0F9BWQ9</accession>
<evidence type="ECO:0000259" key="1">
    <source>
        <dbReference type="Pfam" id="PF22513"/>
    </source>
</evidence>
<feature type="domain" description="Antitoxin FitA-like ribbon-helix-helix" evidence="1">
    <location>
        <begin position="2"/>
        <end position="40"/>
    </location>
</feature>